<proteinExistence type="predicted"/>
<evidence type="ECO:0000313" key="3">
    <source>
        <dbReference type="WBParaSite" id="ASIM_0001733001-mRNA-1"/>
    </source>
</evidence>
<name>A0A0M3K8N9_ANISI</name>
<evidence type="ECO:0000313" key="1">
    <source>
        <dbReference type="EMBL" id="VDK58582.1"/>
    </source>
</evidence>
<dbReference type="EMBL" id="UYRR01033366">
    <property type="protein sequence ID" value="VDK58582.1"/>
    <property type="molecule type" value="Genomic_DNA"/>
</dbReference>
<reference evidence="1 2" key="2">
    <citation type="submission" date="2018-11" db="EMBL/GenBank/DDBJ databases">
        <authorList>
            <consortium name="Pathogen Informatics"/>
        </authorList>
    </citation>
    <scope>NUCLEOTIDE SEQUENCE [LARGE SCALE GENOMIC DNA]</scope>
</reference>
<sequence length="91" mass="10380">MPVARPVEQLSSMLVHSLDDDEFRNMLSIAAKPRYGTISNTKKFDSNAREMMNNGKNDEDDNKGKISVTTKLILHEMQRVAEEKQRKDDIG</sequence>
<evidence type="ECO:0000313" key="2">
    <source>
        <dbReference type="Proteomes" id="UP000267096"/>
    </source>
</evidence>
<dbReference type="WBParaSite" id="ASIM_0001733001-mRNA-1">
    <property type="protein sequence ID" value="ASIM_0001733001-mRNA-1"/>
    <property type="gene ID" value="ASIM_0001733001"/>
</dbReference>
<reference evidence="3" key="1">
    <citation type="submission" date="2017-02" db="UniProtKB">
        <authorList>
            <consortium name="WormBaseParasite"/>
        </authorList>
    </citation>
    <scope>IDENTIFICATION</scope>
</reference>
<keyword evidence="2" id="KW-1185">Reference proteome</keyword>
<dbReference type="AlphaFoldDB" id="A0A0M3K8N9"/>
<dbReference type="Proteomes" id="UP000267096">
    <property type="component" value="Unassembled WGS sequence"/>
</dbReference>
<protein>
    <submittedName>
        <fullName evidence="3">TAFII55_N domain-containing protein</fullName>
    </submittedName>
</protein>
<dbReference type="OrthoDB" id="5895100at2759"/>
<accession>A0A0M3K8N9</accession>
<organism evidence="3">
    <name type="scientific">Anisakis simplex</name>
    <name type="common">Herring worm</name>
    <dbReference type="NCBI Taxonomy" id="6269"/>
    <lineage>
        <taxon>Eukaryota</taxon>
        <taxon>Metazoa</taxon>
        <taxon>Ecdysozoa</taxon>
        <taxon>Nematoda</taxon>
        <taxon>Chromadorea</taxon>
        <taxon>Rhabditida</taxon>
        <taxon>Spirurina</taxon>
        <taxon>Ascaridomorpha</taxon>
        <taxon>Ascaridoidea</taxon>
        <taxon>Anisakidae</taxon>
        <taxon>Anisakis</taxon>
        <taxon>Anisakis simplex complex</taxon>
    </lineage>
</organism>
<gene>
    <name evidence="1" type="ORF">ASIM_LOCUS16737</name>
</gene>